<dbReference type="Proteomes" id="UP001177260">
    <property type="component" value="Unassembled WGS sequence"/>
</dbReference>
<keyword evidence="2" id="KW-1185">Reference proteome</keyword>
<gene>
    <name evidence="1" type="ORF">N8T08_001987</name>
</gene>
<organism evidence="1 2">
    <name type="scientific">Aspergillus melleus</name>
    <dbReference type="NCBI Taxonomy" id="138277"/>
    <lineage>
        <taxon>Eukaryota</taxon>
        <taxon>Fungi</taxon>
        <taxon>Dikarya</taxon>
        <taxon>Ascomycota</taxon>
        <taxon>Pezizomycotina</taxon>
        <taxon>Eurotiomycetes</taxon>
        <taxon>Eurotiomycetidae</taxon>
        <taxon>Eurotiales</taxon>
        <taxon>Aspergillaceae</taxon>
        <taxon>Aspergillus</taxon>
        <taxon>Aspergillus subgen. Circumdati</taxon>
    </lineage>
</organism>
<evidence type="ECO:0000313" key="1">
    <source>
        <dbReference type="EMBL" id="KAK1147248.1"/>
    </source>
</evidence>
<comment type="caution">
    <text evidence="1">The sequence shown here is derived from an EMBL/GenBank/DDBJ whole genome shotgun (WGS) entry which is preliminary data.</text>
</comment>
<accession>A0ACC3B9T4</accession>
<reference evidence="1 2" key="1">
    <citation type="journal article" date="2023" name="ACS Omega">
        <title>Identification of the Neoaspergillic Acid Biosynthesis Gene Cluster by Establishing an In Vitro CRISPR-Ribonucleoprotein Genetic System in Aspergillus melleus.</title>
        <authorList>
            <person name="Yuan B."/>
            <person name="Grau M.F."/>
            <person name="Murata R.M."/>
            <person name="Torok T."/>
            <person name="Venkateswaran K."/>
            <person name="Stajich J.E."/>
            <person name="Wang C.C.C."/>
        </authorList>
    </citation>
    <scope>NUCLEOTIDE SEQUENCE [LARGE SCALE GENOMIC DNA]</scope>
    <source>
        <strain evidence="1 2">IMV 1140</strain>
    </source>
</reference>
<name>A0ACC3B9T4_9EURO</name>
<dbReference type="EMBL" id="JAOPJF010000013">
    <property type="protein sequence ID" value="KAK1147248.1"/>
    <property type="molecule type" value="Genomic_DNA"/>
</dbReference>
<protein>
    <submittedName>
        <fullName evidence="1">Uncharacterized protein</fullName>
    </submittedName>
</protein>
<sequence length="228" mass="25034">MLFRASALCMAASLIGVPLAAALPTITNSGLTLTSRDDTQCEAGTAFYVCKLNNFRGCCSVDPCALQDGCPDKTDDDSQPPLGSCPKKGEKTRLFQPQMQTLILPDTDHPIPAENFDLSKSNTTERQQIASWTLPSEAKDCSVGWSIPEERNFSAGHTARVTVFDNEDDERLGSADFSFWPETPGPRSNLVAAVDCKENLSLRLAMVLNDQVFLEQNEETGWWVEYSC</sequence>
<proteinExistence type="predicted"/>
<evidence type="ECO:0000313" key="2">
    <source>
        <dbReference type="Proteomes" id="UP001177260"/>
    </source>
</evidence>